<dbReference type="Proteomes" id="UP000594260">
    <property type="component" value="Unplaced"/>
</dbReference>
<protein>
    <recommendedName>
        <fullName evidence="10">Etoposide-induced protein 2.4 homolog</fullName>
    </recommendedName>
</protein>
<feature type="transmembrane region" description="Helical" evidence="7">
    <location>
        <begin position="180"/>
        <end position="198"/>
    </location>
</feature>
<feature type="transmembrane region" description="Helical" evidence="7">
    <location>
        <begin position="274"/>
        <end position="294"/>
    </location>
</feature>
<name>A0A7M7MDB6_VARDE</name>
<evidence type="ECO:0000256" key="1">
    <source>
        <dbReference type="ARBA" id="ARBA00004141"/>
    </source>
</evidence>
<keyword evidence="4 7" id="KW-1133">Transmembrane helix</keyword>
<dbReference type="KEGG" id="vde:111253200"/>
<feature type="transmembrane region" description="Helical" evidence="7">
    <location>
        <begin position="129"/>
        <end position="152"/>
    </location>
</feature>
<evidence type="ECO:0000256" key="4">
    <source>
        <dbReference type="ARBA" id="ARBA00022989"/>
    </source>
</evidence>
<keyword evidence="9" id="KW-1185">Reference proteome</keyword>
<dbReference type="InterPro" id="IPR059112">
    <property type="entry name" value="CysZ/EI24"/>
</dbReference>
<evidence type="ECO:0000256" key="3">
    <source>
        <dbReference type="ARBA" id="ARBA00022692"/>
    </source>
</evidence>
<comment type="similarity">
    <text evidence="2">Belongs to the EI24 family.</text>
</comment>
<dbReference type="Pfam" id="PF07264">
    <property type="entry name" value="EI24"/>
    <property type="match status" value="1"/>
</dbReference>
<dbReference type="RefSeq" id="XP_022668016.1">
    <property type="nucleotide sequence ID" value="XM_022812281.1"/>
</dbReference>
<dbReference type="AlphaFoldDB" id="A0A7M7MDB6"/>
<dbReference type="OMA" id="HMCLLYA"/>
<dbReference type="CTD" id="10010"/>
<dbReference type="EnsemblMetazoa" id="XM_022812281">
    <property type="protein sequence ID" value="XP_022668016"/>
    <property type="gene ID" value="LOC111253200"/>
</dbReference>
<organism evidence="8 9">
    <name type="scientific">Varroa destructor</name>
    <name type="common">Honeybee mite</name>
    <dbReference type="NCBI Taxonomy" id="109461"/>
    <lineage>
        <taxon>Eukaryota</taxon>
        <taxon>Metazoa</taxon>
        <taxon>Ecdysozoa</taxon>
        <taxon>Arthropoda</taxon>
        <taxon>Chelicerata</taxon>
        <taxon>Arachnida</taxon>
        <taxon>Acari</taxon>
        <taxon>Parasitiformes</taxon>
        <taxon>Mesostigmata</taxon>
        <taxon>Gamasina</taxon>
        <taxon>Dermanyssoidea</taxon>
        <taxon>Varroidae</taxon>
        <taxon>Varroa</taxon>
    </lineage>
</organism>
<comment type="subcellular location">
    <subcellularLocation>
        <location evidence="1">Membrane</location>
        <topology evidence="1">Multi-pass membrane protein</topology>
    </subcellularLocation>
</comment>
<evidence type="ECO:0000313" key="9">
    <source>
        <dbReference type="Proteomes" id="UP000594260"/>
    </source>
</evidence>
<dbReference type="EnsemblMetazoa" id="XM_022812283">
    <property type="protein sequence ID" value="XP_022668018"/>
    <property type="gene ID" value="LOC111253200"/>
</dbReference>
<evidence type="ECO:0000256" key="6">
    <source>
        <dbReference type="SAM" id="MobiDB-lite"/>
    </source>
</evidence>
<evidence type="ECO:0000256" key="2">
    <source>
        <dbReference type="ARBA" id="ARBA00010970"/>
    </source>
</evidence>
<feature type="transmembrane region" description="Helical" evidence="7">
    <location>
        <begin position="251"/>
        <end position="268"/>
    </location>
</feature>
<feature type="region of interest" description="Disordered" evidence="6">
    <location>
        <begin position="331"/>
        <end position="370"/>
    </location>
</feature>
<feature type="compositionally biased region" description="Basic and acidic residues" evidence="6">
    <location>
        <begin position="357"/>
        <end position="370"/>
    </location>
</feature>
<dbReference type="GO" id="GO:0005783">
    <property type="term" value="C:endoplasmic reticulum"/>
    <property type="evidence" value="ECO:0007669"/>
    <property type="project" value="TreeGrafter"/>
</dbReference>
<dbReference type="GO" id="GO:0016020">
    <property type="term" value="C:membrane"/>
    <property type="evidence" value="ECO:0007669"/>
    <property type="project" value="UniProtKB-SubCell"/>
</dbReference>
<dbReference type="EnsemblMetazoa" id="XM_022812282">
    <property type="protein sequence ID" value="XP_022668017"/>
    <property type="gene ID" value="LOC111253200"/>
</dbReference>
<sequence>MTTMASMVTVREIVRLFIHGMNDLFVGVASIVRLDSYRTAEVSQMVVNDIQNFTVLALRREKQRQAKKKASAEASSSSGNRPKIVQRLIQCVLLNGGVCLLSLLLFQHVLLPSLQWALSLVFADHARSIWAWLQPLLHYTFGLFWVMPLLLLSRVVNCFWFQDIADQAFRLLGLKPAQSMFSNVLGDIIFSTIVQTIFLVQSQAIFKLPIYPLGDILGLLHLSLLNSYYTFEYKWYSMGYSLYKRLDWSEFNWAYHAGFGLPLAVITWLPESRLVGGCLFAILFPLVIVAGHVANPPTARTTYRIPFFRPSVYIANTIFLRFLSRLVNSNHQPHEQQQKQQQQHQQKRHATTVNKSVSERSQRKDIIKSW</sequence>
<keyword evidence="5 7" id="KW-0472">Membrane</keyword>
<dbReference type="GeneID" id="111253200"/>
<dbReference type="GO" id="GO:0016236">
    <property type="term" value="P:macroautophagy"/>
    <property type="evidence" value="ECO:0007669"/>
    <property type="project" value="TreeGrafter"/>
</dbReference>
<reference evidence="8" key="1">
    <citation type="submission" date="2021-01" db="UniProtKB">
        <authorList>
            <consortium name="EnsemblMetazoa"/>
        </authorList>
    </citation>
    <scope>IDENTIFICATION</scope>
</reference>
<feature type="transmembrane region" description="Helical" evidence="7">
    <location>
        <begin position="88"/>
        <end position="109"/>
    </location>
</feature>
<evidence type="ECO:0000256" key="5">
    <source>
        <dbReference type="ARBA" id="ARBA00023136"/>
    </source>
</evidence>
<proteinExistence type="inferred from homology"/>
<keyword evidence="3 7" id="KW-0812">Transmembrane</keyword>
<dbReference type="PANTHER" id="PTHR21389">
    <property type="entry name" value="P53 INDUCED PROTEIN"/>
    <property type="match status" value="1"/>
</dbReference>
<dbReference type="InParanoid" id="A0A7M7MDB6"/>
<accession>A0A7M7MDB6</accession>
<dbReference type="OrthoDB" id="266518at2759"/>
<dbReference type="EnsemblMetazoa" id="XM_022812280">
    <property type="protein sequence ID" value="XP_022668015"/>
    <property type="gene ID" value="LOC111253200"/>
</dbReference>
<evidence type="ECO:0000313" key="8">
    <source>
        <dbReference type="EnsemblMetazoa" id="XP_022668015"/>
    </source>
</evidence>
<dbReference type="PANTHER" id="PTHR21389:SF0">
    <property type="entry name" value="ETOPOSIDE-INDUCED PROTEIN 2.4 HOMOLOG"/>
    <property type="match status" value="1"/>
</dbReference>
<dbReference type="RefSeq" id="XP_022668018.1">
    <property type="nucleotide sequence ID" value="XM_022812283.1"/>
</dbReference>
<evidence type="ECO:0000256" key="7">
    <source>
        <dbReference type="SAM" id="Phobius"/>
    </source>
</evidence>
<dbReference type="RefSeq" id="XP_022668015.1">
    <property type="nucleotide sequence ID" value="XM_022812280.1"/>
</dbReference>
<evidence type="ECO:0008006" key="10">
    <source>
        <dbReference type="Google" id="ProtNLM"/>
    </source>
</evidence>
<dbReference type="RefSeq" id="XP_022668017.1">
    <property type="nucleotide sequence ID" value="XM_022812282.1"/>
</dbReference>
<feature type="transmembrane region" description="Helical" evidence="7">
    <location>
        <begin position="210"/>
        <end position="231"/>
    </location>
</feature>